<dbReference type="Proteomes" id="UP000190959">
    <property type="component" value="Unassembled WGS sequence"/>
</dbReference>
<organism evidence="10 11">
    <name type="scientific">Clostridium beijerinckii</name>
    <name type="common">Clostridium MP</name>
    <dbReference type="NCBI Taxonomy" id="1520"/>
    <lineage>
        <taxon>Bacteria</taxon>
        <taxon>Bacillati</taxon>
        <taxon>Bacillota</taxon>
        <taxon>Clostridia</taxon>
        <taxon>Eubacteriales</taxon>
        <taxon>Clostridiaceae</taxon>
        <taxon>Clostridium</taxon>
    </lineage>
</organism>
<dbReference type="Pfam" id="PF13289">
    <property type="entry name" value="SIR2_2"/>
    <property type="match status" value="1"/>
</dbReference>
<evidence type="ECO:0000256" key="2">
    <source>
        <dbReference type="ARBA" id="ARBA00023027"/>
    </source>
</evidence>
<dbReference type="AlphaFoldDB" id="A0A1S9N661"/>
<evidence type="ECO:0000256" key="8">
    <source>
        <dbReference type="PROSITE-ProRule" id="PRU00236"/>
    </source>
</evidence>
<comment type="similarity">
    <text evidence="5">Belongs to the soluble Thoeris ThsA family.</text>
</comment>
<dbReference type="CDD" id="cd01406">
    <property type="entry name" value="SIR2-like"/>
    <property type="match status" value="1"/>
</dbReference>
<dbReference type="SUPFAM" id="SSF52467">
    <property type="entry name" value="DHS-like NAD/FAD-binding domain"/>
    <property type="match status" value="1"/>
</dbReference>
<gene>
    <name evidence="10" type="ORF">CBEIBR21_13635</name>
</gene>
<dbReference type="Pfam" id="PF18185">
    <property type="entry name" value="STALD"/>
    <property type="match status" value="1"/>
</dbReference>
<comment type="catalytic activity">
    <reaction evidence="7">
        <text>NAD(+) + H2O = ADP-D-ribose + nicotinamide + H(+)</text>
        <dbReference type="Rhea" id="RHEA:16301"/>
        <dbReference type="ChEBI" id="CHEBI:15377"/>
        <dbReference type="ChEBI" id="CHEBI:15378"/>
        <dbReference type="ChEBI" id="CHEBI:17154"/>
        <dbReference type="ChEBI" id="CHEBI:57540"/>
        <dbReference type="ChEBI" id="CHEBI:57967"/>
        <dbReference type="EC" id="3.2.2.5"/>
    </reaction>
    <physiologicalReaction direction="left-to-right" evidence="7">
        <dbReference type="Rhea" id="RHEA:16302"/>
    </physiologicalReaction>
</comment>
<evidence type="ECO:0000256" key="6">
    <source>
        <dbReference type="ARBA" id="ARBA00035033"/>
    </source>
</evidence>
<evidence type="ECO:0000313" key="10">
    <source>
        <dbReference type="EMBL" id="OOP72853.1"/>
    </source>
</evidence>
<dbReference type="EC" id="3.2.2.5" evidence="4"/>
<dbReference type="EMBL" id="MWMH01000004">
    <property type="protein sequence ID" value="OOP72853.1"/>
    <property type="molecule type" value="Genomic_DNA"/>
</dbReference>
<accession>A0A1S9N661</accession>
<evidence type="ECO:0000313" key="11">
    <source>
        <dbReference type="Proteomes" id="UP000190959"/>
    </source>
</evidence>
<dbReference type="InterPro" id="IPR029035">
    <property type="entry name" value="DHS-like_NAD/FAD-binding_dom"/>
</dbReference>
<keyword evidence="3" id="KW-0051">Antiviral defense</keyword>
<keyword evidence="1" id="KW-0378">Hydrolase</keyword>
<protein>
    <recommendedName>
        <fullName evidence="6">NAD(+) hydrolase ThsA</fullName>
        <ecNumber evidence="4">3.2.2.5</ecNumber>
    </recommendedName>
</protein>
<dbReference type="RefSeq" id="WP_078115939.1">
    <property type="nucleotide sequence ID" value="NZ_MWMH01000004.1"/>
</dbReference>
<feature type="domain" description="Deacetylase sirtuin-type" evidence="9">
    <location>
        <begin position="1"/>
        <end position="296"/>
    </location>
</feature>
<sequence>MNKEISLFIDKYIKEIKENNAAVFLGAGFSKNSGFVDWKSLLRNIADELGLDIEKESNLVSLAQYYCNKNRSRYEIDKLIFDEFARDIHISENHRIIARLPIFTYWTTNYDSLIEDALKEVKKIPDVKYNTKQLSQTKPKRDAIVYKMHGDKEHPSDTVIIKEDYETYYRKYAPFITALNGDLISKTFLFIGFSFTDPNLDYILSRIKIEYGTENQRTHYAIIKEVNRNDYNLQADYEYESRKQALFIEDLKRYNIQTLKIKEYSEITIILSTIEKCINQNNVFISGSAESYGEWDKDEATSFIHNLSKALIQKEYNIISGFSLGVGNFVITGALEEIYMNNHNINNDRLVLRPFPQGIINDETRLQLWTKYRRDMLSRAGISIFIFGNKIDKHGNIINANGVTSEFEIAKEYGNIIVPVGCTGFVANEIWNKINEDFRTYYQHQNDLLREKFNKLNLLINDKNDLIKVIIDFIEEAKKNMVK</sequence>
<dbReference type="PROSITE" id="PS50305">
    <property type="entry name" value="SIRTUIN"/>
    <property type="match status" value="1"/>
</dbReference>
<comment type="caution">
    <text evidence="10">The sequence shown here is derived from an EMBL/GenBank/DDBJ whole genome shotgun (WGS) entry which is preliminary data.</text>
</comment>
<dbReference type="InterPro" id="IPR041486">
    <property type="entry name" value="ThsA_STALD"/>
</dbReference>
<evidence type="ECO:0000256" key="7">
    <source>
        <dbReference type="ARBA" id="ARBA00047575"/>
    </source>
</evidence>
<dbReference type="InterPro" id="IPR026590">
    <property type="entry name" value="Ssirtuin_cat_dom"/>
</dbReference>
<evidence type="ECO:0000256" key="1">
    <source>
        <dbReference type="ARBA" id="ARBA00022801"/>
    </source>
</evidence>
<comment type="caution">
    <text evidence="8">Lacks conserved residue(s) required for the propagation of feature annotation.</text>
</comment>
<dbReference type="GO" id="GO:0003953">
    <property type="term" value="F:NAD+ nucleosidase activity"/>
    <property type="evidence" value="ECO:0007669"/>
    <property type="project" value="UniProtKB-EC"/>
</dbReference>
<evidence type="ECO:0000256" key="3">
    <source>
        <dbReference type="ARBA" id="ARBA00023118"/>
    </source>
</evidence>
<proteinExistence type="inferred from homology"/>
<reference evidence="10 11" key="1">
    <citation type="submission" date="2017-02" db="EMBL/GenBank/DDBJ databases">
        <title>Genome sequence of Clostridium beijerinckii Br21.</title>
        <authorList>
            <person name="Fonseca B.C."/>
            <person name="Guazzaroni M.E."/>
            <person name="Riano-Pachon D.M."/>
            <person name="Reginatto V."/>
        </authorList>
    </citation>
    <scope>NUCLEOTIDE SEQUENCE [LARGE SCALE GENOMIC DNA]</scope>
    <source>
        <strain evidence="10 11">Br21</strain>
    </source>
</reference>
<evidence type="ECO:0000256" key="4">
    <source>
        <dbReference type="ARBA" id="ARBA00034327"/>
    </source>
</evidence>
<name>A0A1S9N661_CLOBE</name>
<evidence type="ECO:0000256" key="5">
    <source>
        <dbReference type="ARBA" id="ARBA00035014"/>
    </source>
</evidence>
<keyword evidence="2" id="KW-0520">NAD</keyword>
<evidence type="ECO:0000259" key="9">
    <source>
        <dbReference type="PROSITE" id="PS50305"/>
    </source>
</evidence>
<dbReference type="GO" id="GO:0051607">
    <property type="term" value="P:defense response to virus"/>
    <property type="evidence" value="ECO:0007669"/>
    <property type="project" value="UniProtKB-KW"/>
</dbReference>